<dbReference type="EnsemblMetazoa" id="PPAI003267-RA">
    <property type="protein sequence ID" value="PPAI003267-PA"/>
    <property type="gene ID" value="PPAI003267"/>
</dbReference>
<feature type="compositionally biased region" description="Basic and acidic residues" evidence="2">
    <location>
        <begin position="25"/>
        <end position="52"/>
    </location>
</feature>
<dbReference type="EMBL" id="AJVK01026452">
    <property type="status" value="NOT_ANNOTATED_CDS"/>
    <property type="molecule type" value="Genomic_DNA"/>
</dbReference>
<feature type="region of interest" description="Disordered" evidence="2">
    <location>
        <begin position="461"/>
        <end position="486"/>
    </location>
</feature>
<feature type="region of interest" description="Disordered" evidence="2">
    <location>
        <begin position="83"/>
        <end position="138"/>
    </location>
</feature>
<evidence type="ECO:0000256" key="2">
    <source>
        <dbReference type="SAM" id="MobiDB-lite"/>
    </source>
</evidence>
<keyword evidence="4" id="KW-1185">Reference proteome</keyword>
<dbReference type="SUPFAM" id="SSF49764">
    <property type="entry name" value="HSP20-like chaperones"/>
    <property type="match status" value="1"/>
</dbReference>
<feature type="region of interest" description="Disordered" evidence="2">
    <location>
        <begin position="21"/>
        <end position="52"/>
    </location>
</feature>
<dbReference type="InterPro" id="IPR008978">
    <property type="entry name" value="HSP20-like_chaperone"/>
</dbReference>
<name>A0A1B0GMS2_PHLPP</name>
<proteinExistence type="inferred from homology"/>
<dbReference type="VEuPathDB" id="VectorBase:PPAPM1_001232"/>
<feature type="compositionally biased region" description="Acidic residues" evidence="2">
    <location>
        <begin position="471"/>
        <end position="480"/>
    </location>
</feature>
<dbReference type="InterPro" id="IPR045250">
    <property type="entry name" value="p23-like"/>
</dbReference>
<protein>
    <submittedName>
        <fullName evidence="3">Uncharacterized protein</fullName>
    </submittedName>
</protein>
<sequence length="486" mass="55335">MGDTEQNRLLRLKQVRQQSKNIAHNIREKVTSEKQKQEQRIRAQRTKEMGEWKRRQLQQKSKQFAGSLSLVGEAHAAAEKEMLLPAVPNKSRSRSCSGRRKEPEVPKKSINRAIQTSPKEEIELVKSSSDSDSSTLVDDLQTISSSDVSDDISLEISKLMKTKPTQDPLNRKQSDEVINLPSSFTKSYFSGISNLIKNKCGPRDLAEDIFTTNPSTNSHLHLSRSPPSRDLCQSLQEEAVKKVPEKAPGRIEKKKITKSPGPVNRKVHYYHHGNRFHKHYTPSQGIVSKAGPSRNQQNAIQKAREEVHQEKCLAKMREVENRERRTTVPPVIWAQRNDLLYLTINVECKDPEYKFTENTMSFKGTGAADNKQYEISFTFLKNINPDKVTRKDATRCVEFTIPKAESGPYWATLTDDKKKPHWLKVDFNKWKDEGSDDEFDGGDFMDGGDYDGDLSKLMFKSDSKDKPSFGDLDDEEDSDDGYPGLE</sequence>
<comment type="similarity">
    <text evidence="1">Belongs to the p23/wos2 family.</text>
</comment>
<dbReference type="PANTHER" id="PTHR22932:SF1">
    <property type="entry name" value="CO-CHAPERONE PROTEIN DAF-41"/>
    <property type="match status" value="1"/>
</dbReference>
<dbReference type="Proteomes" id="UP000092462">
    <property type="component" value="Unassembled WGS sequence"/>
</dbReference>
<dbReference type="VEuPathDB" id="VectorBase:PPAI003267"/>
<dbReference type="FunFam" id="2.60.40.790:FF:000013">
    <property type="entry name" value="Very-long-chain (3R)-3-hydroxyacyl-CoA dehydratase"/>
    <property type="match status" value="1"/>
</dbReference>
<dbReference type="Gene3D" id="2.60.40.790">
    <property type="match status" value="1"/>
</dbReference>
<dbReference type="GO" id="GO:0051879">
    <property type="term" value="F:Hsp90 protein binding"/>
    <property type="evidence" value="ECO:0007669"/>
    <property type="project" value="InterPro"/>
</dbReference>
<evidence type="ECO:0000313" key="3">
    <source>
        <dbReference type="EnsemblMetazoa" id="PPAI003267-PA"/>
    </source>
</evidence>
<evidence type="ECO:0000313" key="4">
    <source>
        <dbReference type="Proteomes" id="UP000092462"/>
    </source>
</evidence>
<dbReference type="GO" id="GO:0006457">
    <property type="term" value="P:protein folding"/>
    <property type="evidence" value="ECO:0007669"/>
    <property type="project" value="TreeGrafter"/>
</dbReference>
<dbReference type="GO" id="GO:0051087">
    <property type="term" value="F:protein-folding chaperone binding"/>
    <property type="evidence" value="ECO:0007669"/>
    <property type="project" value="TreeGrafter"/>
</dbReference>
<reference evidence="3" key="1">
    <citation type="submission" date="2022-08" db="UniProtKB">
        <authorList>
            <consortium name="EnsemblMetazoa"/>
        </authorList>
    </citation>
    <scope>IDENTIFICATION</scope>
    <source>
        <strain evidence="3">Israel</strain>
    </source>
</reference>
<dbReference type="PROSITE" id="PS51203">
    <property type="entry name" value="CS"/>
    <property type="match status" value="1"/>
</dbReference>
<dbReference type="GO" id="GO:0051131">
    <property type="term" value="P:chaperone-mediated protein complex assembly"/>
    <property type="evidence" value="ECO:0007669"/>
    <property type="project" value="TreeGrafter"/>
</dbReference>
<dbReference type="GO" id="GO:0005634">
    <property type="term" value="C:nucleus"/>
    <property type="evidence" value="ECO:0007669"/>
    <property type="project" value="TreeGrafter"/>
</dbReference>
<dbReference type="GO" id="GO:0005829">
    <property type="term" value="C:cytosol"/>
    <property type="evidence" value="ECO:0007669"/>
    <property type="project" value="TreeGrafter"/>
</dbReference>
<evidence type="ECO:0000256" key="1">
    <source>
        <dbReference type="ARBA" id="ARBA00025733"/>
    </source>
</evidence>
<dbReference type="VEuPathDB" id="VectorBase:PPAPM1_009795"/>
<dbReference type="AlphaFoldDB" id="A0A1B0GMS2"/>
<organism evidence="3 4">
    <name type="scientific">Phlebotomus papatasi</name>
    <name type="common">Sandfly</name>
    <dbReference type="NCBI Taxonomy" id="29031"/>
    <lineage>
        <taxon>Eukaryota</taxon>
        <taxon>Metazoa</taxon>
        <taxon>Ecdysozoa</taxon>
        <taxon>Arthropoda</taxon>
        <taxon>Hexapoda</taxon>
        <taxon>Insecta</taxon>
        <taxon>Pterygota</taxon>
        <taxon>Neoptera</taxon>
        <taxon>Endopterygota</taxon>
        <taxon>Diptera</taxon>
        <taxon>Nematocera</taxon>
        <taxon>Psychodoidea</taxon>
        <taxon>Psychodidae</taxon>
        <taxon>Phlebotomus</taxon>
        <taxon>Phlebotomus</taxon>
    </lineage>
</organism>
<accession>A0A1B0GMS2</accession>
<dbReference type="CDD" id="cd06465">
    <property type="entry name" value="p23_hB-ind1_like"/>
    <property type="match status" value="1"/>
</dbReference>
<dbReference type="PANTHER" id="PTHR22932">
    <property type="entry name" value="TELOMERASE-BINDING PROTEIN P23 HSP90 CO-CHAPERONE"/>
    <property type="match status" value="1"/>
</dbReference>
<dbReference type="InterPro" id="IPR007052">
    <property type="entry name" value="CS_dom"/>
</dbReference>